<dbReference type="GeneID" id="20808437"/>
<proteinExistence type="predicted"/>
<feature type="signal peptide" evidence="1">
    <location>
        <begin position="1"/>
        <end position="18"/>
    </location>
</feature>
<reference evidence="2" key="1">
    <citation type="submission" date="2013-12" db="EMBL/GenBank/DDBJ databases">
        <title>The Genome Sequence of Aphanomyces astaci APO3.</title>
        <authorList>
            <consortium name="The Broad Institute Genomics Platform"/>
            <person name="Russ C."/>
            <person name="Tyler B."/>
            <person name="van West P."/>
            <person name="Dieguez-Uribeondo J."/>
            <person name="Young S.K."/>
            <person name="Zeng Q."/>
            <person name="Gargeya S."/>
            <person name="Fitzgerald M."/>
            <person name="Abouelleil A."/>
            <person name="Alvarado L."/>
            <person name="Chapman S.B."/>
            <person name="Gainer-Dewar J."/>
            <person name="Goldberg J."/>
            <person name="Griggs A."/>
            <person name="Gujja S."/>
            <person name="Hansen M."/>
            <person name="Howarth C."/>
            <person name="Imamovic A."/>
            <person name="Ireland A."/>
            <person name="Larimer J."/>
            <person name="McCowan C."/>
            <person name="Murphy C."/>
            <person name="Pearson M."/>
            <person name="Poon T.W."/>
            <person name="Priest M."/>
            <person name="Roberts A."/>
            <person name="Saif S."/>
            <person name="Shea T."/>
            <person name="Sykes S."/>
            <person name="Wortman J."/>
            <person name="Nusbaum C."/>
            <person name="Birren B."/>
        </authorList>
    </citation>
    <scope>NUCLEOTIDE SEQUENCE [LARGE SCALE GENOMIC DNA]</scope>
    <source>
        <strain evidence="2">APO3</strain>
    </source>
</reference>
<organism evidence="2">
    <name type="scientific">Aphanomyces astaci</name>
    <name type="common">Crayfish plague agent</name>
    <dbReference type="NCBI Taxonomy" id="112090"/>
    <lineage>
        <taxon>Eukaryota</taxon>
        <taxon>Sar</taxon>
        <taxon>Stramenopiles</taxon>
        <taxon>Oomycota</taxon>
        <taxon>Saprolegniomycetes</taxon>
        <taxon>Saprolegniales</taxon>
        <taxon>Verrucalvaceae</taxon>
        <taxon>Aphanomyces</taxon>
    </lineage>
</organism>
<gene>
    <name evidence="2" type="ORF">H257_06441</name>
</gene>
<dbReference type="AlphaFoldDB" id="W4GNT5"/>
<accession>W4GNT5</accession>
<dbReference type="VEuPathDB" id="FungiDB:H257_06441"/>
<dbReference type="EMBL" id="KI913125">
    <property type="protein sequence ID" value="ETV81006.1"/>
    <property type="molecule type" value="Genomic_DNA"/>
</dbReference>
<dbReference type="RefSeq" id="XP_009829953.1">
    <property type="nucleotide sequence ID" value="XM_009831651.1"/>
</dbReference>
<feature type="chain" id="PRO_5004841251" description="Secreted protein" evidence="1">
    <location>
        <begin position="19"/>
        <end position="104"/>
    </location>
</feature>
<evidence type="ECO:0008006" key="3">
    <source>
        <dbReference type="Google" id="ProtNLM"/>
    </source>
</evidence>
<evidence type="ECO:0000313" key="2">
    <source>
        <dbReference type="EMBL" id="ETV81006.1"/>
    </source>
</evidence>
<protein>
    <recommendedName>
        <fullName evidence="3">Secreted protein</fullName>
    </recommendedName>
</protein>
<evidence type="ECO:0000256" key="1">
    <source>
        <dbReference type="SAM" id="SignalP"/>
    </source>
</evidence>
<keyword evidence="1" id="KW-0732">Signal</keyword>
<sequence length="104" mass="11765">MTWSLVSIWLLSVGGLQTLDELRVRELAVSVGVELVQEVPCVARVDVAHVERVPQQSGEFWQLNVPRSVSVGRFERVLHAREQPKHLAMDLLLHVTNDIVMGRM</sequence>
<name>W4GNT5_APHAT</name>